<organism evidence="2 3">
    <name type="scientific">Geomobilimonas luticola</name>
    <dbReference type="NCBI Taxonomy" id="1114878"/>
    <lineage>
        <taxon>Bacteria</taxon>
        <taxon>Pseudomonadati</taxon>
        <taxon>Thermodesulfobacteriota</taxon>
        <taxon>Desulfuromonadia</taxon>
        <taxon>Geobacterales</taxon>
        <taxon>Geobacteraceae</taxon>
        <taxon>Geomobilimonas</taxon>
    </lineage>
</organism>
<keyword evidence="3" id="KW-1185">Reference proteome</keyword>
<protein>
    <submittedName>
        <fullName evidence="2">Uncharacterized protein</fullName>
    </submittedName>
</protein>
<sequence>MPRVGTFISYFEFNAAVSDVLLSLDIVSAVISVLNCSCVSTILLQLLFESFEVVALFACFVLAGLLFFELDVKFNTG</sequence>
<gene>
    <name evidence="2" type="ORF">KI810_10530</name>
</gene>
<accession>A0ABS5SFV4</accession>
<feature type="transmembrane region" description="Helical" evidence="1">
    <location>
        <begin position="20"/>
        <end position="44"/>
    </location>
</feature>
<dbReference type="RefSeq" id="WP_214175484.1">
    <property type="nucleotide sequence ID" value="NZ_JAHCVK010000003.1"/>
</dbReference>
<keyword evidence="1" id="KW-1133">Transmembrane helix</keyword>
<keyword evidence="1" id="KW-0812">Transmembrane</keyword>
<name>A0ABS5SFV4_9BACT</name>
<proteinExistence type="predicted"/>
<keyword evidence="1" id="KW-0472">Membrane</keyword>
<dbReference type="Proteomes" id="UP000756860">
    <property type="component" value="Unassembled WGS sequence"/>
</dbReference>
<evidence type="ECO:0000313" key="2">
    <source>
        <dbReference type="EMBL" id="MBT0653491.1"/>
    </source>
</evidence>
<comment type="caution">
    <text evidence="2">The sequence shown here is derived from an EMBL/GenBank/DDBJ whole genome shotgun (WGS) entry which is preliminary data.</text>
</comment>
<feature type="transmembrane region" description="Helical" evidence="1">
    <location>
        <begin position="51"/>
        <end position="68"/>
    </location>
</feature>
<dbReference type="EMBL" id="JAHCVK010000003">
    <property type="protein sequence ID" value="MBT0653491.1"/>
    <property type="molecule type" value="Genomic_DNA"/>
</dbReference>
<reference evidence="2 3" key="1">
    <citation type="submission" date="2021-05" db="EMBL/GenBank/DDBJ databases">
        <title>The draft genome of Geobacter luticola JCM 17780.</title>
        <authorList>
            <person name="Xu Z."/>
            <person name="Masuda Y."/>
            <person name="Itoh H."/>
            <person name="Senoo K."/>
        </authorList>
    </citation>
    <scope>NUCLEOTIDE SEQUENCE [LARGE SCALE GENOMIC DNA]</scope>
    <source>
        <strain evidence="2 3">JCM 17780</strain>
    </source>
</reference>
<evidence type="ECO:0000256" key="1">
    <source>
        <dbReference type="SAM" id="Phobius"/>
    </source>
</evidence>
<evidence type="ECO:0000313" key="3">
    <source>
        <dbReference type="Proteomes" id="UP000756860"/>
    </source>
</evidence>